<name>A0A518KC75_9BACT</name>
<dbReference type="EMBL" id="CP036349">
    <property type="protein sequence ID" value="QDV75402.1"/>
    <property type="molecule type" value="Genomic_DNA"/>
</dbReference>
<organism evidence="3 4">
    <name type="scientific">Botrimarina mediterranea</name>
    <dbReference type="NCBI Taxonomy" id="2528022"/>
    <lineage>
        <taxon>Bacteria</taxon>
        <taxon>Pseudomonadati</taxon>
        <taxon>Planctomycetota</taxon>
        <taxon>Planctomycetia</taxon>
        <taxon>Pirellulales</taxon>
        <taxon>Lacipirellulaceae</taxon>
        <taxon>Botrimarina</taxon>
    </lineage>
</organism>
<dbReference type="InterPro" id="IPR013610">
    <property type="entry name" value="ArdC_N"/>
</dbReference>
<proteinExistence type="predicted"/>
<dbReference type="Pfam" id="PF08401">
    <property type="entry name" value="ArdcN"/>
    <property type="match status" value="1"/>
</dbReference>
<evidence type="ECO:0000313" key="3">
    <source>
        <dbReference type="EMBL" id="QDV75402.1"/>
    </source>
</evidence>
<evidence type="ECO:0000256" key="1">
    <source>
        <dbReference type="SAM" id="MobiDB-lite"/>
    </source>
</evidence>
<feature type="region of interest" description="Disordered" evidence="1">
    <location>
        <begin position="88"/>
        <end position="107"/>
    </location>
</feature>
<evidence type="ECO:0000259" key="2">
    <source>
        <dbReference type="Pfam" id="PF08401"/>
    </source>
</evidence>
<feature type="domain" description="N-terminal" evidence="2">
    <location>
        <begin position="55"/>
        <end position="94"/>
    </location>
</feature>
<feature type="region of interest" description="Disordered" evidence="1">
    <location>
        <begin position="128"/>
        <end position="154"/>
    </location>
</feature>
<protein>
    <recommendedName>
        <fullName evidence="2">N-terminal domain-containing protein</fullName>
    </recommendedName>
</protein>
<dbReference type="Proteomes" id="UP000316426">
    <property type="component" value="Chromosome"/>
</dbReference>
<keyword evidence="4" id="KW-1185">Reference proteome</keyword>
<reference evidence="3 4" key="1">
    <citation type="submission" date="2019-02" db="EMBL/GenBank/DDBJ databases">
        <title>Deep-cultivation of Planctomycetes and their phenomic and genomic characterization uncovers novel biology.</title>
        <authorList>
            <person name="Wiegand S."/>
            <person name="Jogler M."/>
            <person name="Boedeker C."/>
            <person name="Pinto D."/>
            <person name="Vollmers J."/>
            <person name="Rivas-Marin E."/>
            <person name="Kohn T."/>
            <person name="Peeters S.H."/>
            <person name="Heuer A."/>
            <person name="Rast P."/>
            <person name="Oberbeckmann S."/>
            <person name="Bunk B."/>
            <person name="Jeske O."/>
            <person name="Meyerdierks A."/>
            <person name="Storesund J.E."/>
            <person name="Kallscheuer N."/>
            <person name="Luecker S."/>
            <person name="Lage O.M."/>
            <person name="Pohl T."/>
            <person name="Merkel B.J."/>
            <person name="Hornburger P."/>
            <person name="Mueller R.-W."/>
            <person name="Bruemmer F."/>
            <person name="Labrenz M."/>
            <person name="Spormann A.M."/>
            <person name="Op den Camp H."/>
            <person name="Overmann J."/>
            <person name="Amann R."/>
            <person name="Jetten M.S.M."/>
            <person name="Mascher T."/>
            <person name="Medema M.H."/>
            <person name="Devos D.P."/>
            <person name="Kaster A.-K."/>
            <person name="Ovreas L."/>
            <person name="Rohde M."/>
            <person name="Galperin M.Y."/>
            <person name="Jogler C."/>
        </authorList>
    </citation>
    <scope>NUCLEOTIDE SEQUENCE [LARGE SCALE GENOMIC DNA]</scope>
    <source>
        <strain evidence="3 4">Spa11</strain>
    </source>
</reference>
<accession>A0A518KC75</accession>
<gene>
    <name evidence="3" type="ORF">Spa11_36190</name>
</gene>
<sequence>MATAHRSPGTASTATYQTESPAEALARIRSGASRNDLAAVFAFADCGIDPFDVRPRQNVLTFRAWQALGRRVAKGATSVRVEVWIPTRGKSTDDDSSRGSDASIGGAAARDGLRLKTAFLFHESQTVPADAPAGARPSAWNNPRLVKPGTHDAA</sequence>
<dbReference type="GO" id="GO:0003697">
    <property type="term" value="F:single-stranded DNA binding"/>
    <property type="evidence" value="ECO:0007669"/>
    <property type="project" value="InterPro"/>
</dbReference>
<dbReference type="KEGG" id="bmei:Spa11_36190"/>
<dbReference type="AlphaFoldDB" id="A0A518KC75"/>
<evidence type="ECO:0000313" key="4">
    <source>
        <dbReference type="Proteomes" id="UP000316426"/>
    </source>
</evidence>
<feature type="compositionally biased region" description="Polar residues" evidence="1">
    <location>
        <begin position="9"/>
        <end position="20"/>
    </location>
</feature>
<feature type="region of interest" description="Disordered" evidence="1">
    <location>
        <begin position="1"/>
        <end position="21"/>
    </location>
</feature>
<dbReference type="RefSeq" id="WP_145114645.1">
    <property type="nucleotide sequence ID" value="NZ_CP036349.1"/>
</dbReference>